<gene>
    <name evidence="1" type="ORF">G5I_01640</name>
</gene>
<proteinExistence type="predicted"/>
<dbReference type="AlphaFoldDB" id="F4W863"/>
<sequence>MCITNEAAYTYILLGGPRGSSMWFTRVIVATVGCDIAPCPQNAAKLTRKKRRVNPVYDRQPVSVSIESRPNCASTNASMATQLLIVRLPLVWREILSLVLTMAVFHNLLPVLKIYSLHHVHYRFSRTANQLLDQLLNPYDWQHCFARLCAVDQPLVDATANPANPS</sequence>
<evidence type="ECO:0000313" key="1">
    <source>
        <dbReference type="EMBL" id="EGI69733.1"/>
    </source>
</evidence>
<organism evidence="2">
    <name type="scientific">Acromyrmex echinatior</name>
    <name type="common">Panamanian leafcutter ant</name>
    <name type="synonym">Acromyrmex octospinosus echinatior</name>
    <dbReference type="NCBI Taxonomy" id="103372"/>
    <lineage>
        <taxon>Eukaryota</taxon>
        <taxon>Metazoa</taxon>
        <taxon>Ecdysozoa</taxon>
        <taxon>Arthropoda</taxon>
        <taxon>Hexapoda</taxon>
        <taxon>Insecta</taxon>
        <taxon>Pterygota</taxon>
        <taxon>Neoptera</taxon>
        <taxon>Endopterygota</taxon>
        <taxon>Hymenoptera</taxon>
        <taxon>Apocrita</taxon>
        <taxon>Aculeata</taxon>
        <taxon>Formicoidea</taxon>
        <taxon>Formicidae</taxon>
        <taxon>Myrmicinae</taxon>
        <taxon>Acromyrmex</taxon>
    </lineage>
</organism>
<name>F4W863_ACREC</name>
<evidence type="ECO:0000313" key="2">
    <source>
        <dbReference type="Proteomes" id="UP000007755"/>
    </source>
</evidence>
<dbReference type="EMBL" id="GL887888">
    <property type="protein sequence ID" value="EGI69733.1"/>
    <property type="molecule type" value="Genomic_DNA"/>
</dbReference>
<keyword evidence="2" id="KW-1185">Reference proteome</keyword>
<dbReference type="InParanoid" id="F4W863"/>
<protein>
    <submittedName>
        <fullName evidence="1">Uncharacterized protein</fullName>
    </submittedName>
</protein>
<accession>F4W863</accession>
<dbReference type="Proteomes" id="UP000007755">
    <property type="component" value="Unassembled WGS sequence"/>
</dbReference>
<reference evidence="1" key="1">
    <citation type="submission" date="2011-02" db="EMBL/GenBank/DDBJ databases">
        <title>The genome of the leaf-cutting ant Acromyrmex echinatior suggests key adaptations to social evolution and fungus farming.</title>
        <authorList>
            <person name="Nygaard S."/>
            <person name="Zhang G."/>
        </authorList>
    </citation>
    <scope>NUCLEOTIDE SEQUENCE</scope>
</reference>